<organism evidence="8 9">
    <name type="scientific">Ceratopteris richardii</name>
    <name type="common">Triangle waterfern</name>
    <dbReference type="NCBI Taxonomy" id="49495"/>
    <lineage>
        <taxon>Eukaryota</taxon>
        <taxon>Viridiplantae</taxon>
        <taxon>Streptophyta</taxon>
        <taxon>Embryophyta</taxon>
        <taxon>Tracheophyta</taxon>
        <taxon>Polypodiopsida</taxon>
        <taxon>Polypodiidae</taxon>
        <taxon>Polypodiales</taxon>
        <taxon>Pteridineae</taxon>
        <taxon>Pteridaceae</taxon>
        <taxon>Parkerioideae</taxon>
        <taxon>Ceratopteris</taxon>
    </lineage>
</organism>
<keyword evidence="9" id="KW-1185">Reference proteome</keyword>
<accession>A0A8T2QQ43</accession>
<proteinExistence type="inferred from homology"/>
<dbReference type="OrthoDB" id="408541at2759"/>
<gene>
    <name evidence="8" type="ORF">KP509_33G029200</name>
</gene>
<dbReference type="GO" id="GO:0016432">
    <property type="term" value="F:tRNA-uridine aminocarboxypropyltransferase activity"/>
    <property type="evidence" value="ECO:0007669"/>
    <property type="project" value="UniProtKB-EC"/>
</dbReference>
<dbReference type="InterPro" id="IPR039262">
    <property type="entry name" value="DTWD2/TAPT"/>
</dbReference>
<name>A0A8T2QQ43_CERRI</name>
<dbReference type="PANTHER" id="PTHR21392">
    <property type="entry name" value="TRNA-URIDINE AMINOCARBOXYPROPYLTRANSFERASE 2"/>
    <property type="match status" value="1"/>
</dbReference>
<evidence type="ECO:0000256" key="4">
    <source>
        <dbReference type="ARBA" id="ARBA00022694"/>
    </source>
</evidence>
<comment type="similarity">
    <text evidence="5">Belongs to the TDD superfamily. DTWD2 family.</text>
</comment>
<feature type="domain" description="DTW" evidence="7">
    <location>
        <begin position="219"/>
        <end position="537"/>
    </location>
</feature>
<dbReference type="Pfam" id="PF03942">
    <property type="entry name" value="DTW"/>
    <property type="match status" value="2"/>
</dbReference>
<evidence type="ECO:0000313" key="9">
    <source>
        <dbReference type="Proteomes" id="UP000825935"/>
    </source>
</evidence>
<evidence type="ECO:0000256" key="6">
    <source>
        <dbReference type="ARBA" id="ARBA00048718"/>
    </source>
</evidence>
<protein>
    <recommendedName>
        <fullName evidence="1">tRNA-uridine aminocarboxypropyltransferase</fullName>
        <ecNumber evidence="1">2.5.1.25</ecNumber>
    </recommendedName>
</protein>
<sequence length="545" mass="60205">MPNSMHSRSFLSSLYCGNITTVSPRFFCFKKTFSALIFGSGEIKKTASQISGVSDMVSPFQQEEKYRLSRHRTCSVKVIPSPVSHGYSGPMRDLYDAAATAGTEFDGDQQNVRKEVCLGLGSLEISTYDKTVGFSSASVCGSQRRHCGENGSNPGNNADVTHSAVLSSIGRNHTEIANGDVEVYHTERSPSDLSLVSTAKTMGRSSNGDTQTLREKPIKRAFCAKCEKAQGVCICKRFKGIVQNKVRITILQNPKEKQHAVGSARVALLGLENVDSVTVPELYTAETFRIRPKVPGSKRCLSGRGGKKLLLNGKIPVSVHDNRLSDVELVQVRDLLNQIFKQQLDSDNDLELLMRASPSLKNEPSFLDGSIERFNSPNGEECMVSEDEFSNRHLHVASNGIDSGLLCLQDLEALIPPGVGLLFPSEKAIELSDLPLNGENHESQVPSHLLVLDGTWSKAKRIYFENPWLKTIPHFKLSPSSPSLYEGVRKQPKSGYLSTLESIIYALKILEPDIIEGLDNLLEVFNSMLDDQRLYKQLKHLPRDH</sequence>
<evidence type="ECO:0000259" key="7">
    <source>
        <dbReference type="SMART" id="SM01144"/>
    </source>
</evidence>
<dbReference type="Proteomes" id="UP000825935">
    <property type="component" value="Chromosome 33"/>
</dbReference>
<evidence type="ECO:0000256" key="3">
    <source>
        <dbReference type="ARBA" id="ARBA00022691"/>
    </source>
</evidence>
<comment type="catalytic activity">
    <reaction evidence="6">
        <text>a uridine in tRNA + S-adenosyl-L-methionine = a 3-[(3S)-3-amino-3-carboxypropyl]uridine in tRNA + S-methyl-5'-thioadenosine + H(+)</text>
        <dbReference type="Rhea" id="RHEA:62432"/>
        <dbReference type="Rhea" id="RHEA-COMP:13339"/>
        <dbReference type="Rhea" id="RHEA-COMP:16092"/>
        <dbReference type="ChEBI" id="CHEBI:15378"/>
        <dbReference type="ChEBI" id="CHEBI:17509"/>
        <dbReference type="ChEBI" id="CHEBI:59789"/>
        <dbReference type="ChEBI" id="CHEBI:65315"/>
        <dbReference type="ChEBI" id="CHEBI:82930"/>
        <dbReference type="EC" id="2.5.1.25"/>
    </reaction>
</comment>
<evidence type="ECO:0000256" key="2">
    <source>
        <dbReference type="ARBA" id="ARBA00022679"/>
    </source>
</evidence>
<dbReference type="InterPro" id="IPR005636">
    <property type="entry name" value="DTW"/>
</dbReference>
<keyword evidence="2" id="KW-0808">Transferase</keyword>
<evidence type="ECO:0000313" key="8">
    <source>
        <dbReference type="EMBL" id="KAH7285461.1"/>
    </source>
</evidence>
<dbReference type="GO" id="GO:0008033">
    <property type="term" value="P:tRNA processing"/>
    <property type="evidence" value="ECO:0007669"/>
    <property type="project" value="UniProtKB-KW"/>
</dbReference>
<evidence type="ECO:0000256" key="5">
    <source>
        <dbReference type="ARBA" id="ARBA00034489"/>
    </source>
</evidence>
<keyword evidence="4" id="KW-0819">tRNA processing</keyword>
<dbReference type="EC" id="2.5.1.25" evidence="1"/>
<comment type="caution">
    <text evidence="8">The sequence shown here is derived from an EMBL/GenBank/DDBJ whole genome shotgun (WGS) entry which is preliminary data.</text>
</comment>
<dbReference type="SMART" id="SM01144">
    <property type="entry name" value="DTW"/>
    <property type="match status" value="1"/>
</dbReference>
<reference evidence="8" key="1">
    <citation type="submission" date="2021-08" db="EMBL/GenBank/DDBJ databases">
        <title>WGS assembly of Ceratopteris richardii.</title>
        <authorList>
            <person name="Marchant D.B."/>
            <person name="Chen G."/>
            <person name="Jenkins J."/>
            <person name="Shu S."/>
            <person name="Leebens-Mack J."/>
            <person name="Grimwood J."/>
            <person name="Schmutz J."/>
            <person name="Soltis P."/>
            <person name="Soltis D."/>
            <person name="Chen Z.-H."/>
        </authorList>
    </citation>
    <scope>NUCLEOTIDE SEQUENCE</scope>
    <source>
        <strain evidence="8">Whitten #5841</strain>
        <tissue evidence="8">Leaf</tissue>
    </source>
</reference>
<dbReference type="EMBL" id="CM035438">
    <property type="protein sequence ID" value="KAH7285461.1"/>
    <property type="molecule type" value="Genomic_DNA"/>
</dbReference>
<keyword evidence="3" id="KW-0949">S-adenosyl-L-methionine</keyword>
<dbReference type="AlphaFoldDB" id="A0A8T2QQ43"/>
<evidence type="ECO:0000256" key="1">
    <source>
        <dbReference type="ARBA" id="ARBA00012386"/>
    </source>
</evidence>
<dbReference type="PANTHER" id="PTHR21392:SF0">
    <property type="entry name" value="TRNA-URIDINE AMINOCARBOXYPROPYLTRANSFERASE 2"/>
    <property type="match status" value="1"/>
</dbReference>